<dbReference type="Proteomes" id="UP000505210">
    <property type="component" value="Chromosome"/>
</dbReference>
<evidence type="ECO:0000313" key="1">
    <source>
        <dbReference type="EMBL" id="QKD84986.1"/>
    </source>
</evidence>
<name>A0A6M8BKB0_9CYAN</name>
<sequence length="94" mass="10245">MGLGFGALAPALQSSSLAAPVFCRVVDGHSVCVLSLQRSAKNFWEYRAAVSVDGVVRPVEVYDCRDRLRHKADGTTVSFSRDLAGAIVCRLYKR</sequence>
<keyword evidence="2" id="KW-1185">Reference proteome</keyword>
<evidence type="ECO:0000313" key="2">
    <source>
        <dbReference type="Proteomes" id="UP000505210"/>
    </source>
</evidence>
<proteinExistence type="predicted"/>
<reference evidence="1 2" key="1">
    <citation type="submission" date="2020-05" db="EMBL/GenBank/DDBJ databases">
        <title>Complete genome sequence of of a novel Thermoleptolyngbya strain isolated from hot springs of Ganzi, Sichuan China.</title>
        <authorList>
            <person name="Tang J."/>
            <person name="Daroch M."/>
            <person name="Li L."/>
            <person name="Waleron K."/>
            <person name="Waleron M."/>
            <person name="Waleron M."/>
        </authorList>
    </citation>
    <scope>NUCLEOTIDE SEQUENCE [LARGE SCALE GENOMIC DNA]</scope>
    <source>
        <strain evidence="1 2">PKUAC-SCTA183</strain>
    </source>
</reference>
<accession>A0A6M8BKB0</accession>
<dbReference type="EMBL" id="CP053661">
    <property type="protein sequence ID" value="QKD84986.1"/>
    <property type="molecule type" value="Genomic_DNA"/>
</dbReference>
<dbReference type="KEGG" id="theu:HPC62_15140"/>
<protein>
    <submittedName>
        <fullName evidence="1">Uncharacterized protein</fullName>
    </submittedName>
</protein>
<gene>
    <name evidence="1" type="ORF">HPC62_15140</name>
</gene>
<organism evidence="1 2">
    <name type="scientific">Thermoleptolyngbya sichuanensis A183</name>
    <dbReference type="NCBI Taxonomy" id="2737172"/>
    <lineage>
        <taxon>Bacteria</taxon>
        <taxon>Bacillati</taxon>
        <taxon>Cyanobacteriota</taxon>
        <taxon>Cyanophyceae</taxon>
        <taxon>Oculatellales</taxon>
        <taxon>Oculatellaceae</taxon>
        <taxon>Thermoleptolyngbya</taxon>
        <taxon>Thermoleptolyngbya sichuanensis</taxon>
    </lineage>
</organism>
<dbReference type="AlphaFoldDB" id="A0A6M8BKB0"/>